<comment type="caution">
    <text evidence="1">The sequence shown here is derived from an EMBL/GenBank/DDBJ whole genome shotgun (WGS) entry which is preliminary data.</text>
</comment>
<organism evidence="1 2">
    <name type="scientific">Pseudomonas putida</name>
    <name type="common">Arthrobacter siderocapsulatus</name>
    <dbReference type="NCBI Taxonomy" id="303"/>
    <lineage>
        <taxon>Bacteria</taxon>
        <taxon>Pseudomonadati</taxon>
        <taxon>Pseudomonadota</taxon>
        <taxon>Gammaproteobacteria</taxon>
        <taxon>Pseudomonadales</taxon>
        <taxon>Pseudomonadaceae</taxon>
        <taxon>Pseudomonas</taxon>
    </lineage>
</organism>
<proteinExistence type="predicted"/>
<evidence type="ECO:0000313" key="1">
    <source>
        <dbReference type="EMBL" id="POF88921.1"/>
    </source>
</evidence>
<evidence type="ECO:0000313" key="2">
    <source>
        <dbReference type="Proteomes" id="UP000237194"/>
    </source>
</evidence>
<name>A0A2S3WDF7_PSEPU</name>
<sequence>MRARFVVVSALPIKEYHYRRAVGFCTAPSCNGFDLYDNVAKLRLTPTYAKRADAQAECARRNETACA</sequence>
<dbReference type="Proteomes" id="UP000237194">
    <property type="component" value="Unassembled WGS sequence"/>
</dbReference>
<reference evidence="1 2" key="1">
    <citation type="submission" date="2016-08" db="EMBL/GenBank/DDBJ databases">
        <authorList>
            <person name="Seilhamer J.J."/>
        </authorList>
    </citation>
    <scope>NUCLEOTIDE SEQUENCE [LARGE SCALE GENOMIC DNA]</scope>
    <source>
        <strain evidence="1 2">KT-27</strain>
    </source>
</reference>
<dbReference type="EMBL" id="MIND01000018">
    <property type="protein sequence ID" value="POF88921.1"/>
    <property type="molecule type" value="Genomic_DNA"/>
</dbReference>
<accession>A0A2S3WDF7</accession>
<dbReference type="RefSeq" id="WP_103437022.1">
    <property type="nucleotide sequence ID" value="NZ_MIND01000018.1"/>
</dbReference>
<reference evidence="1 2" key="2">
    <citation type="submission" date="2018-03" db="EMBL/GenBank/DDBJ databases">
        <title>Draft genome of Pseudomonas putida strain KT-27.</title>
        <authorList>
            <person name="Yoshizawa S."/>
            <person name="Khan N.H."/>
            <person name="Nishimura M."/>
            <person name="Chiura H.X."/>
            <person name="Ogura Y."/>
            <person name="Hayashi T."/>
            <person name="Kogure K."/>
        </authorList>
    </citation>
    <scope>NUCLEOTIDE SEQUENCE [LARGE SCALE GENOMIC DNA]</scope>
    <source>
        <strain evidence="1 2">KT-27</strain>
    </source>
</reference>
<gene>
    <name evidence="1" type="ORF">BGP80_13480</name>
</gene>
<dbReference type="AlphaFoldDB" id="A0A2S3WDF7"/>
<protein>
    <submittedName>
        <fullName evidence="1">Uncharacterized protein</fullName>
    </submittedName>
</protein>